<evidence type="ECO:0000256" key="7">
    <source>
        <dbReference type="ARBA" id="ARBA00022692"/>
    </source>
</evidence>
<evidence type="ECO:0000256" key="11">
    <source>
        <dbReference type="ARBA" id="ARBA00023136"/>
    </source>
</evidence>
<sequence length="487" mass="52295">MLPAVAWGVYFGEHQAIGSLLASMGISLVLGITLMVIFRGKRADVGPREGFAVAALSWIVLAGLGALPFFIGGHIPSYIDAYFETMSGLTTTGASILTSGGGAERTDIESLPQCLLFWRSYTHWLGGMGIIVLSLALLPMLGVGGMQIYRAEVPGPTADKLVPRVRQTTKLLWGIYVLLSLAQCVLLWVHPNVSLFDAMCHTFGTMATGGFSTHSASIKYFDSAYVDVVIIVFMVLAGTNFALHYAGLHGRLKAYLKNGEFMFYVGVLAGAVLLVWAVMASRMGVGGALRRAAFQVVSITTTTGYTTANFDVWPVMVRLGLVVLMFFGGCAGSTGGGIKHVRVLLLIKHAGIELRRLLHPQAILPVRLNGRPVKDRVIQSIQAFVVLYIGIFVVASIVMTGVLLIWPASMAPDGQEVTSDTVMVTAVSSVAATLNNIGPGLGHVGPGEIRGYSWVPPVGKIVLTFCMLIGRLEVFTVLLLFVPWFYR</sequence>
<feature type="transmembrane region" description="Helical" evidence="12">
    <location>
        <begin position="224"/>
        <end position="246"/>
    </location>
</feature>
<dbReference type="PANTHER" id="PTHR32024:SF2">
    <property type="entry name" value="TRK SYSTEM POTASSIUM UPTAKE PROTEIN TRKG-RELATED"/>
    <property type="match status" value="1"/>
</dbReference>
<keyword evidence="3" id="KW-0813">Transport</keyword>
<dbReference type="GO" id="GO:0005886">
    <property type="term" value="C:plasma membrane"/>
    <property type="evidence" value="ECO:0007669"/>
    <property type="project" value="UniProtKB-SubCell"/>
</dbReference>
<evidence type="ECO:0000256" key="12">
    <source>
        <dbReference type="SAM" id="Phobius"/>
    </source>
</evidence>
<comment type="caution">
    <text evidence="13">The sequence shown here is derived from an EMBL/GenBank/DDBJ whole genome shotgun (WGS) entry which is preliminary data.</text>
</comment>
<keyword evidence="4" id="KW-1003">Cell membrane</keyword>
<dbReference type="PANTHER" id="PTHR32024">
    <property type="entry name" value="TRK SYSTEM POTASSIUM UPTAKE PROTEIN TRKG-RELATED"/>
    <property type="match status" value="1"/>
</dbReference>
<evidence type="ECO:0000256" key="4">
    <source>
        <dbReference type="ARBA" id="ARBA00022475"/>
    </source>
</evidence>
<evidence type="ECO:0000256" key="5">
    <source>
        <dbReference type="ARBA" id="ARBA00022519"/>
    </source>
</evidence>
<keyword evidence="7 12" id="KW-0812">Transmembrane</keyword>
<accession>A0A0F9UES0</accession>
<feature type="transmembrane region" description="Helical" evidence="12">
    <location>
        <begin position="461"/>
        <end position="486"/>
    </location>
</feature>
<name>A0A0F9UES0_9ZZZZ</name>
<evidence type="ECO:0000256" key="3">
    <source>
        <dbReference type="ARBA" id="ARBA00022448"/>
    </source>
</evidence>
<keyword evidence="11 12" id="KW-0472">Membrane</keyword>
<evidence type="ECO:0000313" key="13">
    <source>
        <dbReference type="EMBL" id="KKN85837.1"/>
    </source>
</evidence>
<feature type="transmembrane region" description="Helical" evidence="12">
    <location>
        <begin position="171"/>
        <end position="189"/>
    </location>
</feature>
<evidence type="ECO:0000256" key="1">
    <source>
        <dbReference type="ARBA" id="ARBA00004429"/>
    </source>
</evidence>
<dbReference type="PIRSF" id="PIRSF006247">
    <property type="entry name" value="TrkH"/>
    <property type="match status" value="1"/>
</dbReference>
<evidence type="ECO:0000256" key="9">
    <source>
        <dbReference type="ARBA" id="ARBA00022989"/>
    </source>
</evidence>
<feature type="transmembrane region" description="Helical" evidence="12">
    <location>
        <begin position="316"/>
        <end position="338"/>
    </location>
</feature>
<reference evidence="13" key="1">
    <citation type="journal article" date="2015" name="Nature">
        <title>Complex archaea that bridge the gap between prokaryotes and eukaryotes.</title>
        <authorList>
            <person name="Spang A."/>
            <person name="Saw J.H."/>
            <person name="Jorgensen S.L."/>
            <person name="Zaremba-Niedzwiedzka K."/>
            <person name="Martijn J."/>
            <person name="Lind A.E."/>
            <person name="van Eijk R."/>
            <person name="Schleper C."/>
            <person name="Guy L."/>
            <person name="Ettema T.J."/>
        </authorList>
    </citation>
    <scope>NUCLEOTIDE SEQUENCE</scope>
</reference>
<keyword evidence="6" id="KW-0633">Potassium transport</keyword>
<feature type="transmembrane region" description="Helical" evidence="12">
    <location>
        <begin position="20"/>
        <end position="38"/>
    </location>
</feature>
<dbReference type="Pfam" id="PF02386">
    <property type="entry name" value="TrkH"/>
    <property type="match status" value="1"/>
</dbReference>
<dbReference type="InterPro" id="IPR003445">
    <property type="entry name" value="Cat_transpt"/>
</dbReference>
<feature type="transmembrane region" description="Helical" evidence="12">
    <location>
        <begin position="50"/>
        <end position="71"/>
    </location>
</feature>
<proteinExistence type="inferred from homology"/>
<evidence type="ECO:0000256" key="10">
    <source>
        <dbReference type="ARBA" id="ARBA00023065"/>
    </source>
</evidence>
<dbReference type="GO" id="GO:0015379">
    <property type="term" value="F:potassium:chloride symporter activity"/>
    <property type="evidence" value="ECO:0007669"/>
    <property type="project" value="InterPro"/>
</dbReference>
<evidence type="ECO:0000256" key="8">
    <source>
        <dbReference type="ARBA" id="ARBA00022958"/>
    </source>
</evidence>
<dbReference type="AlphaFoldDB" id="A0A0F9UES0"/>
<dbReference type="EMBL" id="LAZR01000154">
    <property type="protein sequence ID" value="KKN85837.1"/>
    <property type="molecule type" value="Genomic_DNA"/>
</dbReference>
<keyword evidence="8" id="KW-0630">Potassium</keyword>
<organism evidence="13">
    <name type="scientific">marine sediment metagenome</name>
    <dbReference type="NCBI Taxonomy" id="412755"/>
    <lineage>
        <taxon>unclassified sequences</taxon>
        <taxon>metagenomes</taxon>
        <taxon>ecological metagenomes</taxon>
    </lineage>
</organism>
<dbReference type="InterPro" id="IPR004772">
    <property type="entry name" value="TrkH"/>
</dbReference>
<keyword evidence="9 12" id="KW-1133">Transmembrane helix</keyword>
<evidence type="ECO:0008006" key="14">
    <source>
        <dbReference type="Google" id="ProtNLM"/>
    </source>
</evidence>
<keyword evidence="5" id="KW-0997">Cell inner membrane</keyword>
<comment type="similarity">
    <text evidence="2">Belongs to the TrkH potassium transport family.</text>
</comment>
<protein>
    <recommendedName>
        <fullName evidence="14">Potassium transporter</fullName>
    </recommendedName>
</protein>
<feature type="transmembrane region" description="Helical" evidence="12">
    <location>
        <begin position="384"/>
        <end position="406"/>
    </location>
</feature>
<keyword evidence="10" id="KW-0406">Ion transport</keyword>
<evidence type="ECO:0000256" key="2">
    <source>
        <dbReference type="ARBA" id="ARBA00009137"/>
    </source>
</evidence>
<feature type="transmembrane region" description="Helical" evidence="12">
    <location>
        <begin position="261"/>
        <end position="280"/>
    </location>
</feature>
<feature type="transmembrane region" description="Helical" evidence="12">
    <location>
        <begin position="121"/>
        <end position="141"/>
    </location>
</feature>
<gene>
    <name evidence="13" type="ORF">LCGC14_0274550</name>
</gene>
<comment type="subcellular location">
    <subcellularLocation>
        <location evidence="1">Cell inner membrane</location>
        <topology evidence="1">Multi-pass membrane protein</topology>
    </subcellularLocation>
</comment>
<evidence type="ECO:0000256" key="6">
    <source>
        <dbReference type="ARBA" id="ARBA00022538"/>
    </source>
</evidence>